<name>A0ABW4RUG3_9ACTN</name>
<evidence type="ECO:0000259" key="10">
    <source>
        <dbReference type="PROSITE" id="PS50928"/>
    </source>
</evidence>
<evidence type="ECO:0000256" key="7">
    <source>
        <dbReference type="ARBA" id="ARBA00023136"/>
    </source>
</evidence>
<dbReference type="InterPro" id="IPR035906">
    <property type="entry name" value="MetI-like_sf"/>
</dbReference>
<feature type="transmembrane region" description="Helical" evidence="8">
    <location>
        <begin position="101"/>
        <end position="125"/>
    </location>
</feature>
<gene>
    <name evidence="11" type="ORF">ACFSCS_07105</name>
</gene>
<dbReference type="InterPro" id="IPR000515">
    <property type="entry name" value="MetI-like"/>
</dbReference>
<dbReference type="CDD" id="cd06261">
    <property type="entry name" value="TM_PBP2"/>
    <property type="match status" value="2"/>
</dbReference>
<evidence type="ECO:0000313" key="11">
    <source>
        <dbReference type="EMBL" id="MFD1889957.1"/>
    </source>
</evidence>
<organism evidence="11 12">
    <name type="scientific">Luteococcus peritonei</name>
    <dbReference type="NCBI Taxonomy" id="88874"/>
    <lineage>
        <taxon>Bacteria</taxon>
        <taxon>Bacillati</taxon>
        <taxon>Actinomycetota</taxon>
        <taxon>Actinomycetes</taxon>
        <taxon>Propionibacteriales</taxon>
        <taxon>Propionibacteriaceae</taxon>
        <taxon>Luteococcus</taxon>
    </lineage>
</organism>
<dbReference type="SUPFAM" id="SSF161098">
    <property type="entry name" value="MetI-like"/>
    <property type="match status" value="2"/>
</dbReference>
<feature type="region of interest" description="Disordered" evidence="9">
    <location>
        <begin position="1"/>
        <end position="26"/>
    </location>
</feature>
<keyword evidence="6 8" id="KW-1133">Transmembrane helix</keyword>
<evidence type="ECO:0000256" key="3">
    <source>
        <dbReference type="ARBA" id="ARBA00022475"/>
    </source>
</evidence>
<keyword evidence="3" id="KW-1003">Cell membrane</keyword>
<feature type="domain" description="ABC transmembrane type-1" evidence="10">
    <location>
        <begin position="97"/>
        <end position="302"/>
    </location>
</feature>
<feature type="transmembrane region" description="Helical" evidence="8">
    <location>
        <begin position="132"/>
        <end position="156"/>
    </location>
</feature>
<evidence type="ECO:0000313" key="12">
    <source>
        <dbReference type="Proteomes" id="UP001597326"/>
    </source>
</evidence>
<feature type="transmembrane region" description="Helical" evidence="8">
    <location>
        <begin position="457"/>
        <end position="477"/>
    </location>
</feature>
<dbReference type="Gene3D" id="1.10.3720.10">
    <property type="entry name" value="MetI-like"/>
    <property type="match status" value="2"/>
</dbReference>
<feature type="transmembrane region" description="Helical" evidence="8">
    <location>
        <begin position="515"/>
        <end position="536"/>
    </location>
</feature>
<feature type="transmembrane region" description="Helical" evidence="8">
    <location>
        <begin position="574"/>
        <end position="592"/>
    </location>
</feature>
<dbReference type="PANTHER" id="PTHR43357">
    <property type="entry name" value="INNER MEMBRANE ABC TRANSPORTER PERMEASE PROTEIN YDCV"/>
    <property type="match status" value="1"/>
</dbReference>
<evidence type="ECO:0000256" key="6">
    <source>
        <dbReference type="ARBA" id="ARBA00022989"/>
    </source>
</evidence>
<comment type="caution">
    <text evidence="11">The sequence shown here is derived from an EMBL/GenBank/DDBJ whole genome shotgun (WGS) entry which is preliminary data.</text>
</comment>
<keyword evidence="12" id="KW-1185">Reference proteome</keyword>
<keyword evidence="7 8" id="KW-0472">Membrane</keyword>
<comment type="similarity">
    <text evidence="8">Belongs to the binding-protein-dependent transport system permease family.</text>
</comment>
<proteinExistence type="inferred from homology"/>
<protein>
    <submittedName>
        <fullName evidence="11">ABC transporter permease</fullName>
    </submittedName>
</protein>
<keyword evidence="2 8" id="KW-0813">Transport</keyword>
<reference evidence="12" key="1">
    <citation type="journal article" date="2019" name="Int. J. Syst. Evol. Microbiol.">
        <title>The Global Catalogue of Microorganisms (GCM) 10K type strain sequencing project: providing services to taxonomists for standard genome sequencing and annotation.</title>
        <authorList>
            <consortium name="The Broad Institute Genomics Platform"/>
            <consortium name="The Broad Institute Genome Sequencing Center for Infectious Disease"/>
            <person name="Wu L."/>
            <person name="Ma J."/>
        </authorList>
    </citation>
    <scope>NUCLEOTIDE SEQUENCE [LARGE SCALE GENOMIC DNA]</scope>
    <source>
        <strain evidence="12">CAIM 431</strain>
    </source>
</reference>
<dbReference type="EMBL" id="JBHUFZ010000016">
    <property type="protein sequence ID" value="MFD1889957.1"/>
    <property type="molecule type" value="Genomic_DNA"/>
</dbReference>
<evidence type="ECO:0000256" key="5">
    <source>
        <dbReference type="ARBA" id="ARBA00022692"/>
    </source>
</evidence>
<feature type="transmembrane region" description="Helical" evidence="8">
    <location>
        <begin position="392"/>
        <end position="418"/>
    </location>
</feature>
<dbReference type="PANTHER" id="PTHR43357:SF4">
    <property type="entry name" value="INNER MEMBRANE ABC TRANSPORTER PERMEASE PROTEIN YDCV"/>
    <property type="match status" value="1"/>
</dbReference>
<dbReference type="Pfam" id="PF00528">
    <property type="entry name" value="BPD_transp_1"/>
    <property type="match status" value="1"/>
</dbReference>
<evidence type="ECO:0000256" key="4">
    <source>
        <dbReference type="ARBA" id="ARBA00022519"/>
    </source>
</evidence>
<evidence type="ECO:0000256" key="2">
    <source>
        <dbReference type="ARBA" id="ARBA00022448"/>
    </source>
</evidence>
<keyword evidence="4" id="KW-0997">Cell inner membrane</keyword>
<feature type="transmembrane region" description="Helical" evidence="8">
    <location>
        <begin position="430"/>
        <end position="451"/>
    </location>
</feature>
<dbReference type="PROSITE" id="PS50928">
    <property type="entry name" value="ABC_TM1"/>
    <property type="match status" value="2"/>
</dbReference>
<evidence type="ECO:0000256" key="1">
    <source>
        <dbReference type="ARBA" id="ARBA00004429"/>
    </source>
</evidence>
<feature type="domain" description="ABC transmembrane type-1" evidence="10">
    <location>
        <begin position="392"/>
        <end position="592"/>
    </location>
</feature>
<keyword evidence="5 8" id="KW-0812">Transmembrane</keyword>
<feature type="transmembrane region" description="Helical" evidence="8">
    <location>
        <begin position="283"/>
        <end position="302"/>
    </location>
</feature>
<dbReference type="Proteomes" id="UP001597326">
    <property type="component" value="Unassembled WGS sequence"/>
</dbReference>
<sequence>MSSPEQLETPPVLVPEAAPGLDPAAGRTRRIAPAGSVRQMMRQPFVVVVSLLLLWFIGTMLVWPNLNLLAETFIKDGALSTSAVERLGKSARAMTSLKHSFLLAVALCVCTNLVGVFIVLVTHFFDIRGARLLWLGYATTFIYGGIVLASAYKMLYGTNGPLGRLVASVVPGLGPGWFTGFGAVLFTMTLATTTNHLLFVSSALAGIDGQMLESARMMGASTSTILRRIVLPMLKPVLFAVTILSFLTGLGALSAPQVLGGRGFQTIAPMILTFSTTRTSRDIAALLAIILGVATMALLAILTRIERSGMYFSVSKVSAKIVKQKIRNPIANTVVHVLAWGLWLLYVAPVVLVVLFSFMPPDAIGRGELDLGRISLDNYARVLTGGSALRPFLVSIVYSALAALIVGLAMMIVSWIVQRYRNPVTTVLEALLHIPWILPATMIALGLIMSYDHPSPLVLGRVLTGTPVILLLAYVIVKVPFTLRILKSAFAALNLSLEEAASLMGAGPLTVFRRILFPAVLPAAAAVTALNFNSLLDDYDTAVFLAHPLFQPLGLVIQANTTGQVGPDAAANTFVYTVLLMLITGGVMWLVYGRQGKRRHRR</sequence>
<dbReference type="RefSeq" id="WP_343872892.1">
    <property type="nucleotide sequence ID" value="NZ_BAAAIX010000013.1"/>
</dbReference>
<evidence type="ECO:0000256" key="8">
    <source>
        <dbReference type="RuleBase" id="RU363032"/>
    </source>
</evidence>
<comment type="subcellular location">
    <subcellularLocation>
        <location evidence="1">Cell inner membrane</location>
        <topology evidence="1">Multi-pass membrane protein</topology>
    </subcellularLocation>
    <subcellularLocation>
        <location evidence="8">Cell membrane</location>
        <topology evidence="8">Multi-pass membrane protein</topology>
    </subcellularLocation>
</comment>
<feature type="transmembrane region" description="Helical" evidence="8">
    <location>
        <begin position="45"/>
        <end position="63"/>
    </location>
</feature>
<accession>A0ABW4RUG3</accession>
<evidence type="ECO:0000256" key="9">
    <source>
        <dbReference type="SAM" id="MobiDB-lite"/>
    </source>
</evidence>
<feature type="transmembrane region" description="Helical" evidence="8">
    <location>
        <begin position="237"/>
        <end position="255"/>
    </location>
</feature>
<feature type="transmembrane region" description="Helical" evidence="8">
    <location>
        <begin position="333"/>
        <end position="359"/>
    </location>
</feature>